<protein>
    <recommendedName>
        <fullName evidence="4">HAT C-terminal dimerisation domain-containing protein</fullName>
    </recommendedName>
</protein>
<gene>
    <name evidence="2" type="ORF">CHRIB12_LOCUS4119</name>
</gene>
<name>A0A915YUZ1_9GLOM</name>
<sequence length="467" mass="53695">MSTQEFIFSNPSPDATPIVPAKKKRNGAGGRPKSFIWGDHAIQGKKVSEGHYEATCVYCDCFWKKGSPQDLEAHFANDCSKVPADTRQFFLNRLAAKAEGNITNLSTKKRKLNDGSTQKKITEFHESSHISEDRTHEINRACVKAFVLKRERPEILSTAVLTVLRSRAFFDDVRALAFTLRPIKQSIAELESQSCTLADCFLGLAKLGAAIKILPNNDYRTFRQQCISIFNHRYAEFADPIYLLCFFLHPSHTEICWARGTFRNLLITADEIFMKMGKNNAERKELMYQMKKYRYREEPFDIEIGATETPYTWWFSIEDSFPENEDYLVQLALKLFSITPHAAGCERVWSSLELPYYGIKKSTEEIHQILVDAHLNPDQDLLELEDNLLDHYNNEEEIVIEEEEELEIDKILNLDVFVNTLGNIIEDSVDNIEEEVDDNRVDIPTDENENDIEWDPAAEADEIVNNM</sequence>
<feature type="compositionally biased region" description="Polar residues" evidence="1">
    <location>
        <begin position="1"/>
        <end position="13"/>
    </location>
</feature>
<dbReference type="OrthoDB" id="2445465at2759"/>
<comment type="caution">
    <text evidence="2">The sequence shown here is derived from an EMBL/GenBank/DDBJ whole genome shotgun (WGS) entry which is preliminary data.</text>
</comment>
<reference evidence="2" key="1">
    <citation type="submission" date="2020-05" db="EMBL/GenBank/DDBJ databases">
        <authorList>
            <person name="Rincon C."/>
            <person name="Sanders R I."/>
            <person name="Robbins C."/>
            <person name="Chaturvedi A."/>
        </authorList>
    </citation>
    <scope>NUCLEOTIDE SEQUENCE</scope>
    <source>
        <strain evidence="2">CHB12</strain>
    </source>
</reference>
<dbReference type="VEuPathDB" id="FungiDB:RhiirFUN_016781"/>
<evidence type="ECO:0000313" key="2">
    <source>
        <dbReference type="EMBL" id="CAB5345924.1"/>
    </source>
</evidence>
<dbReference type="Proteomes" id="UP000684084">
    <property type="component" value="Unassembled WGS sequence"/>
</dbReference>
<evidence type="ECO:0008006" key="4">
    <source>
        <dbReference type="Google" id="ProtNLM"/>
    </source>
</evidence>
<organism evidence="2 3">
    <name type="scientific">Rhizophagus irregularis</name>
    <dbReference type="NCBI Taxonomy" id="588596"/>
    <lineage>
        <taxon>Eukaryota</taxon>
        <taxon>Fungi</taxon>
        <taxon>Fungi incertae sedis</taxon>
        <taxon>Mucoromycota</taxon>
        <taxon>Glomeromycotina</taxon>
        <taxon>Glomeromycetes</taxon>
        <taxon>Glomerales</taxon>
        <taxon>Glomeraceae</taxon>
        <taxon>Rhizophagus</taxon>
    </lineage>
</organism>
<evidence type="ECO:0000256" key="1">
    <source>
        <dbReference type="SAM" id="MobiDB-lite"/>
    </source>
</evidence>
<proteinExistence type="predicted"/>
<dbReference type="AlphaFoldDB" id="A0A915YUZ1"/>
<dbReference type="VEuPathDB" id="FungiDB:RhiirFUN_016779"/>
<accession>A0A915YUZ1</accession>
<dbReference type="EMBL" id="CAGKOT010000006">
    <property type="protein sequence ID" value="CAB5345924.1"/>
    <property type="molecule type" value="Genomic_DNA"/>
</dbReference>
<feature type="region of interest" description="Disordered" evidence="1">
    <location>
        <begin position="1"/>
        <end position="32"/>
    </location>
</feature>
<evidence type="ECO:0000313" key="3">
    <source>
        <dbReference type="Proteomes" id="UP000684084"/>
    </source>
</evidence>